<dbReference type="SMART" id="SM00460">
    <property type="entry name" value="TGc"/>
    <property type="match status" value="1"/>
</dbReference>
<evidence type="ECO:0000313" key="2">
    <source>
        <dbReference type="EMBL" id="MBD3364278.1"/>
    </source>
</evidence>
<dbReference type="Gene3D" id="3.10.620.30">
    <property type="match status" value="1"/>
</dbReference>
<name>A0A9D5K8B1_UNCW3</name>
<dbReference type="InterPro" id="IPR024618">
    <property type="entry name" value="DUF3857"/>
</dbReference>
<accession>A0A9D5K8B1</accession>
<reference evidence="2" key="1">
    <citation type="submission" date="2019-11" db="EMBL/GenBank/DDBJ databases">
        <title>Microbial mats filling the niche in hypersaline microbial mats.</title>
        <authorList>
            <person name="Wong H.L."/>
            <person name="Macleod F.I."/>
            <person name="White R.A. III"/>
            <person name="Burns B.P."/>
        </authorList>
    </citation>
    <scope>NUCLEOTIDE SEQUENCE</scope>
    <source>
        <strain evidence="2">Bin_327</strain>
    </source>
</reference>
<proteinExistence type="predicted"/>
<feature type="domain" description="Transglutaminase-like" evidence="1">
    <location>
        <begin position="370"/>
        <end position="439"/>
    </location>
</feature>
<gene>
    <name evidence="2" type="ORF">GF359_03590</name>
</gene>
<organism evidence="2 3">
    <name type="scientific">candidate division WOR-3 bacterium</name>
    <dbReference type="NCBI Taxonomy" id="2052148"/>
    <lineage>
        <taxon>Bacteria</taxon>
        <taxon>Bacteria division WOR-3</taxon>
    </lineage>
</organism>
<comment type="caution">
    <text evidence="2">The sequence shown here is derived from an EMBL/GenBank/DDBJ whole genome shotgun (WGS) entry which is preliminary data.</text>
</comment>
<dbReference type="Proteomes" id="UP000630660">
    <property type="component" value="Unassembled WGS sequence"/>
</dbReference>
<dbReference type="Pfam" id="PF12969">
    <property type="entry name" value="DUF3857"/>
    <property type="match status" value="1"/>
</dbReference>
<dbReference type="InterPro" id="IPR038765">
    <property type="entry name" value="Papain-like_cys_pep_sf"/>
</dbReference>
<dbReference type="SUPFAM" id="SSF54001">
    <property type="entry name" value="Cysteine proteinases"/>
    <property type="match status" value="1"/>
</dbReference>
<dbReference type="Gene3D" id="2.60.40.3140">
    <property type="match status" value="1"/>
</dbReference>
<evidence type="ECO:0000313" key="3">
    <source>
        <dbReference type="Proteomes" id="UP000630660"/>
    </source>
</evidence>
<dbReference type="AlphaFoldDB" id="A0A9D5K8B1"/>
<dbReference type="InterPro" id="IPR002931">
    <property type="entry name" value="Transglutaminase-like"/>
</dbReference>
<evidence type="ECO:0000259" key="1">
    <source>
        <dbReference type="SMART" id="SM00460"/>
    </source>
</evidence>
<sequence>MKHLFIPILFCVAGLEAVKVEFHDTTLLDTETLELTGQVVYTDQDTFTRRSIKVITLSTQSPVAKEPEEIEHDVGHLLNLSVGAKGMFPEVKGILLIDDGRYNLNTDGTRSYSYHKAYLILSKSKLSHATFRRSFEEGENQVNVHFARVIKPDGRVFELPPNQIKMQTPPTKGSLFFRRDKIVTFTLPDVEIGDIVEYSFENIQFNPWNREIFEASYYFQDSDPFIFSRMVVDVPEAEILKQKTYNMPEGTSEPGIVIEDGRKTYTWIAENVAPYDPEPSAPPSGDFRAHVQATNQITWDGLFDWYASFQKERMKITREIHMLADSLTILSETDEEKIASVYHWMQKDIRYISIKGAASSGVSGHPASYTLERGFGDCTDKSILFSTLLQAAGIEAYPVYVGTNRSVAMLDPEVPGYYGNHCITEVFLADSSFYLDATGSTNGGYSRYPSFSSGDHGVYAVNAQKRKVELIPVPPAQEHLRSYTLEIEVDKQGNLLVSARMDFNGPYETAWRATLSRLTRKEDQRLRFEKIVNSIAPGARLQDFSFTDPDDFSTPLSLSLTYVLSDYVKFAGSVGILDLPVVDRNLRFSKVTLAERKLPLVYSTSSAIRHDIKISLPRGWKIAYLPKGFAQESDEVKYNARYLVEGKGIRFIDTYERQVRKIEPDRYPKFKALLTQIGNYHQKPILLSINGGSDET</sequence>
<dbReference type="Pfam" id="PF01841">
    <property type="entry name" value="Transglut_core"/>
    <property type="match status" value="1"/>
</dbReference>
<dbReference type="EMBL" id="WJKJ01000113">
    <property type="protein sequence ID" value="MBD3364278.1"/>
    <property type="molecule type" value="Genomic_DNA"/>
</dbReference>
<dbReference type="Gene3D" id="2.60.120.1130">
    <property type="match status" value="1"/>
</dbReference>
<protein>
    <submittedName>
        <fullName evidence="2">DUF3857 domain-containing protein</fullName>
    </submittedName>
</protein>